<accession>A0A9P1G6N5</accession>
<keyword evidence="6" id="KW-1185">Reference proteome</keyword>
<feature type="region of interest" description="Disordered" evidence="1">
    <location>
        <begin position="1727"/>
        <end position="1771"/>
    </location>
</feature>
<protein>
    <submittedName>
        <fullName evidence="5">ATP-dependent DNA helicase</fullName>
    </submittedName>
</protein>
<dbReference type="PROSITE" id="PS50800">
    <property type="entry name" value="SAP"/>
    <property type="match status" value="1"/>
</dbReference>
<dbReference type="EMBL" id="CAMXCT020003041">
    <property type="protein sequence ID" value="CAL1155468.1"/>
    <property type="molecule type" value="Genomic_DNA"/>
</dbReference>
<dbReference type="InterPro" id="IPR003034">
    <property type="entry name" value="SAP_dom"/>
</dbReference>
<evidence type="ECO:0000259" key="2">
    <source>
        <dbReference type="PROSITE" id="PS50800"/>
    </source>
</evidence>
<keyword evidence="5" id="KW-0378">Hydrolase</keyword>
<reference evidence="3" key="1">
    <citation type="submission" date="2022-10" db="EMBL/GenBank/DDBJ databases">
        <authorList>
            <person name="Chen Y."/>
            <person name="Dougan E. K."/>
            <person name="Chan C."/>
            <person name="Rhodes N."/>
            <person name="Thang M."/>
        </authorList>
    </citation>
    <scope>NUCLEOTIDE SEQUENCE</scope>
</reference>
<feature type="compositionally biased region" description="Low complexity" evidence="1">
    <location>
        <begin position="972"/>
        <end position="985"/>
    </location>
</feature>
<dbReference type="SMART" id="SM00513">
    <property type="entry name" value="SAP"/>
    <property type="match status" value="1"/>
</dbReference>
<dbReference type="OrthoDB" id="431112at2759"/>
<evidence type="ECO:0000313" key="3">
    <source>
        <dbReference type="EMBL" id="CAI4002093.1"/>
    </source>
</evidence>
<sequence length="2899" mass="323950">MSNPVAQVVMRCNVDVKYIGRAFAEEDLNKFCDGSMSSDFDESHTDGVHAQGHLRPVVPQPVAGSSQPELSERDLCDMDVAQQDTGGPASQDSGCKRKKTTVVREQGHLRPVVPQPVAGSSHPELSERDLCDMDVAQQDTGGLASQDSGFKRKKTTVLSQSVPESRRMQTMKMALERVLVDMSRDMQDVGFYTGEYAAKKFEISRSMLPELYAGVQRLEEEEAKRQQAAVEDASMENVDAKKTPGMSGPQSRALSILRRLAFGMNRCIAKSNGEMAYQLLFEQEQYVTYRGYNMFFRYLPFAIMRCRADAIAAALADAPHLTAGPVDVVEDVEDVPVAGDEIAEVIEDEGEGTRVTQVPVHFNQKDDYLHRGSSTLLKCMKSELLMTMWLCRLIYICHRKRSLKNMLHMLGLCFPFPTCTGDCSDSYKCFACHILEKNEKEGMIFARFVPHWKACMLVRRETAQERVLAGLSSPVIRDVSTVRKCFPRSSASGDGETVATLMRVLHRKLRPRDCRFHDVPRILERIAWYLDVRPPYHYTQLSPLEYLSIIQTAWMERFEQHHAARRLSSSRRRAERFALMTKLEDDAIEDDCAPPDIEGDEVEDDLRRQDELERLERAQYIVDHEALHEAMFREQDWMRVLSNPRATVLKDTLRHLRDFVNALGGIPDVRRGMGIRSSSVAGVERSWTAADAERGMALQKQYLEFCAGGLEEEDEQMPDQHFEPLEEAIDPFLAALNAQCIGPGDYAAELVVNSTLNRQQILAVAPIAWVMEQMWLNRSNPQSTLADGAATESCNCLWLGAGGSGKTYAYSKVLRPMFRRYFGDGGYIVGAPTHAAVRLLGPEAKTLHKWANVSPNSGLDRRSLRSAKSKGSPIEKKIMEVMAVLLDELSMNPPDVYHEEFASRVCAKIEVQESVTRLRCVVQSGGTKGLWTQLKALKVEDLRVIAQEIGLPSSGVRDAVMKRLFQDISAQESSTTGGPLPSSSSRRPELPEERGDVGGGISAEVDELRMDASSKGHTWLQEKMASMTRDDLRKVAAASDVSTRRQDGSMVALAELRNALVEHFAPQERGDVGGSISAEVEELRMDASSKGRTWLQEKMASMKQVDLRKVAAASGVSTRGEDGSMVGVAELRNALVEHFAPQERGDVGGSISAQVEELRMDASSKGRTWLQEKMASMTRDVLRKVAAASGFSTRGEDGSMVAPAELRNALVEHFAPQERGDVGGSISAEVEELRMDASSKGRTWLQEKMASMTRDDLRKVAAASDVSTRRQDGSMVALAELRNALVEHFAPQEHGDVGGSISAQVEELRMDASSKGRTWLQEKMASMTRDVLRKVAAASGFSTRGEDGSMVAPAELCNALVEHFAPQERGDVGGSISAEVEELRMDASSKGRTWLQEKMASMTRDDLRKVAAASDVSTRRQDGSMVALAELRNALVEHFAPQERGEVGGSISAQVEELRMDASSKGRTWLQEKIASMTQGVLQKVAAASDVSARRQDGSKLALAELRNALVEHFAAQDDDVHALKARLEQLRMDGRREGMKWLRKVVGEMEEHALRSLSAAAGLGLVDGSGKSLSGAKVRASLVKYLAPEDAEGKQKTICKKGWPRVQKACFSRLQYETEDLARQEEFKNENPHVFQAQRDHPFEGMSNPVAQVVMRCNVDVKYIGRAFAEKDLNKFCDGSMSSDFDESHTDGVHAQGHLRPVVPQPVAGSSQPELSERDLCDMDVAQQDTGGPASQDSGCKRKKTTMVREQGHLRPVVPQPVAGSSHPELSERDLCDMDVAQQDTGGLASQDSGFKRKKTTVLSQSVPESRRMQTMKMALERVLIDMSRDMQDVGFYTGEYAAKKFEISRSMLPELYAGVQRLEEEEAKRQQAAVEDASMENVDAKKTPGMSGPQSRALSILRRLAFGMNRCIAKSNGEMAYQLLFEQEQYVTYRGYNMFFRYLPFAIMRCRADAIAAALADAPHLTAGPVDVVEDVEDVPVAGDEIAEVIEDEGEGTRVTQVPVHFNQKDDYLHRGSSTLLKCMKSELLMTMWLCRLIYICHRKRSLKNMLHMLGLCFPFPTCTGDCSDSYKCFACHILEKNEKEGMIFARFVPQWRHWKACMLVRRETAQERVLAGLSSPVIRDVSTVRKCFPRSSASGDGETVATLMRVLHRKLRPRDCRFHDVPRILERIAWYLDVRPPYHYTQLSPLEYLSIIQTAWMERFEQHHAARRLSSSRRRAERFALMTKLEDDDIEDDCAPPDIEGDEVEDDLRRQDELERLERAQYIVDHEALHEAMFREQDWMRVLSNPRATVLKDTLRHLRDFVNALGGIPDVRRGMGIRSSSVAGVERSWTAADAERGMALQKQYLEFCAGGLEEEDEQMPDQHFEPLEEAIDPFLAALNAQCIGPGDYAAELVVNSTLNRQQILAVAPIAWVMEQMWLNRSNPQSTLADGAAYSKVLERMMLDMGRYLEQWYGKAPIGVQLGDFLQLRPTAQRSLCEWHDAPRATDARGDGASSEEEELPENEAAQHTSNAAELGRLMFKNSLQRVVHFTGSGRFSDCPSGQQLVAILKSMREGKEMSDDLWAALEARAYGKKELQADELRQRLLDAHWGGLAWEQVARLQHLRVGLEGKELKKTVYFVQAIDRATGPNELTREQSMAALQIVNMTKTHYLIGICPLYEGMPCRISCILDAPLLNRELPVIVRSIKLHPSEPAIADNCGCVVLRYQPVAVLVEIDDPNYKNIQVSGDVAPKGHVLLRAVASDKAWSLQVGPKQSVPVIRKQIPLAPRCVLTHYGLQGITARNGLVAFLTKPAWMKDADYALAIYVMLSRPRKLDDLWIIDLPPRHMFQHFLHDHNPLLVQRMKEFEQQANLDEMKALSYVGKLQWHQKEAIARQLSTEDLMSIAGSNSRMNV</sequence>
<evidence type="ECO:0000313" key="4">
    <source>
        <dbReference type="EMBL" id="CAL1155468.1"/>
    </source>
</evidence>
<proteinExistence type="predicted"/>
<feature type="region of interest" description="Disordered" evidence="1">
    <location>
        <begin position="1786"/>
        <end position="1811"/>
    </location>
</feature>
<evidence type="ECO:0000313" key="5">
    <source>
        <dbReference type="EMBL" id="CAL4789405.1"/>
    </source>
</evidence>
<dbReference type="Proteomes" id="UP001152797">
    <property type="component" value="Unassembled WGS sequence"/>
</dbReference>
<feature type="compositionally biased region" description="Basic and acidic residues" evidence="1">
    <location>
        <begin position="986"/>
        <end position="996"/>
    </location>
</feature>
<feature type="region of interest" description="Disordered" evidence="1">
    <location>
        <begin position="2488"/>
        <end position="2514"/>
    </location>
</feature>
<comment type="caution">
    <text evidence="3">The sequence shown here is derived from an EMBL/GenBank/DDBJ whole genome shotgun (WGS) entry which is preliminary data.</text>
</comment>
<dbReference type="EMBL" id="CAMXCT030003041">
    <property type="protein sequence ID" value="CAL4789405.1"/>
    <property type="molecule type" value="Genomic_DNA"/>
</dbReference>
<dbReference type="InterPro" id="IPR027417">
    <property type="entry name" value="P-loop_NTPase"/>
</dbReference>
<dbReference type="Gene3D" id="3.40.50.300">
    <property type="entry name" value="P-loop containing nucleotide triphosphate hydrolases"/>
    <property type="match status" value="1"/>
</dbReference>
<keyword evidence="5" id="KW-0067">ATP-binding</keyword>
<organism evidence="3">
    <name type="scientific">Cladocopium goreaui</name>
    <dbReference type="NCBI Taxonomy" id="2562237"/>
    <lineage>
        <taxon>Eukaryota</taxon>
        <taxon>Sar</taxon>
        <taxon>Alveolata</taxon>
        <taxon>Dinophyceae</taxon>
        <taxon>Suessiales</taxon>
        <taxon>Symbiodiniaceae</taxon>
        <taxon>Cladocopium</taxon>
    </lineage>
</organism>
<gene>
    <name evidence="3" type="ORF">C1SCF055_LOCUS28068</name>
</gene>
<feature type="region of interest" description="Disordered" evidence="1">
    <location>
        <begin position="140"/>
        <end position="165"/>
    </location>
</feature>
<evidence type="ECO:0000313" key="6">
    <source>
        <dbReference type="Proteomes" id="UP001152797"/>
    </source>
</evidence>
<reference evidence="4" key="2">
    <citation type="submission" date="2024-04" db="EMBL/GenBank/DDBJ databases">
        <authorList>
            <person name="Chen Y."/>
            <person name="Shah S."/>
            <person name="Dougan E. K."/>
            <person name="Thang M."/>
            <person name="Chan C."/>
        </authorList>
    </citation>
    <scope>NUCLEOTIDE SEQUENCE [LARGE SCALE GENOMIC DNA]</scope>
</reference>
<dbReference type="EMBL" id="CAMXCT010003041">
    <property type="protein sequence ID" value="CAI4002093.1"/>
    <property type="molecule type" value="Genomic_DNA"/>
</dbReference>
<feature type="region of interest" description="Disordered" evidence="1">
    <location>
        <begin position="968"/>
        <end position="999"/>
    </location>
</feature>
<name>A0A9P1G6N5_9DINO</name>
<keyword evidence="5" id="KW-0347">Helicase</keyword>
<feature type="domain" description="SAP" evidence="2">
    <location>
        <begin position="934"/>
        <end position="968"/>
    </location>
</feature>
<feature type="region of interest" description="Disordered" evidence="1">
    <location>
        <begin position="81"/>
        <end position="125"/>
    </location>
</feature>
<evidence type="ECO:0000256" key="1">
    <source>
        <dbReference type="SAM" id="MobiDB-lite"/>
    </source>
</evidence>
<feature type="compositionally biased region" description="Polar residues" evidence="1">
    <location>
        <begin position="1728"/>
        <end position="1739"/>
    </location>
</feature>
<dbReference type="GO" id="GO:0004386">
    <property type="term" value="F:helicase activity"/>
    <property type="evidence" value="ECO:0007669"/>
    <property type="project" value="UniProtKB-KW"/>
</dbReference>
<feature type="compositionally biased region" description="Polar residues" evidence="1">
    <location>
        <begin position="82"/>
        <end position="93"/>
    </location>
</feature>
<keyword evidence="5" id="KW-0547">Nucleotide-binding</keyword>